<feature type="region of interest" description="Disordered" evidence="1">
    <location>
        <begin position="96"/>
        <end position="149"/>
    </location>
</feature>
<evidence type="ECO:0000256" key="1">
    <source>
        <dbReference type="SAM" id="MobiDB-lite"/>
    </source>
</evidence>
<feature type="region of interest" description="Disordered" evidence="1">
    <location>
        <begin position="1"/>
        <end position="28"/>
    </location>
</feature>
<organism evidence="3 4">
    <name type="scientific">Discostella pseudostelligera</name>
    <dbReference type="NCBI Taxonomy" id="259834"/>
    <lineage>
        <taxon>Eukaryota</taxon>
        <taxon>Sar</taxon>
        <taxon>Stramenopiles</taxon>
        <taxon>Ochrophyta</taxon>
        <taxon>Bacillariophyta</taxon>
        <taxon>Coscinodiscophyceae</taxon>
        <taxon>Thalassiosirophycidae</taxon>
        <taxon>Stephanodiscales</taxon>
        <taxon>Stephanodiscaceae</taxon>
        <taxon>Discostella</taxon>
    </lineage>
</organism>
<evidence type="ECO:0000313" key="3">
    <source>
        <dbReference type="EMBL" id="KAL3756357.1"/>
    </source>
</evidence>
<name>A0ABD3LY89_9STRA</name>
<feature type="compositionally biased region" description="Polar residues" evidence="1">
    <location>
        <begin position="1"/>
        <end position="24"/>
    </location>
</feature>
<accession>A0ABD3LY89</accession>
<keyword evidence="2" id="KW-0472">Membrane</keyword>
<dbReference type="Proteomes" id="UP001530293">
    <property type="component" value="Unassembled WGS sequence"/>
</dbReference>
<feature type="transmembrane region" description="Helical" evidence="2">
    <location>
        <begin position="52"/>
        <end position="70"/>
    </location>
</feature>
<keyword evidence="2" id="KW-1133">Transmembrane helix</keyword>
<evidence type="ECO:0000313" key="4">
    <source>
        <dbReference type="Proteomes" id="UP001530293"/>
    </source>
</evidence>
<proteinExistence type="predicted"/>
<protein>
    <submittedName>
        <fullName evidence="3">Uncharacterized protein</fullName>
    </submittedName>
</protein>
<feature type="compositionally biased region" description="Low complexity" evidence="1">
    <location>
        <begin position="134"/>
        <end position="149"/>
    </location>
</feature>
<sequence>MGARRSNQSTQTLRLSPRQSNTAESAAKPHVPSYAQHVLLPRKLFQTSSTSSAGLFSGLLIYACLAWIFINFSLNYDNGSNGALIGVPVPTSSYATAEADHRSLRHRNTNTTRRATSPIEKNSQPLPANYFQLSPSPNQSNNSSSTNNNSHPWSWPIIHIVNTRFMQGQGTLTSLARSRLKLLEVVTLPSLMKQSIFDYATLADVYKDTIWEDEIMQLNATQMSEERNVDPIFLWIIKVDPNLDKIILDELRLVLEPVKHFTIVVGSNTNYGIGTKPGGWRGGEAGRDILNAYDTGRVFFPLRDDHSDDACHNMLRRAHDAREDRVILETRLDADDALNIDYFWTLQYEALWKLIPDIYNYDDDAQVDNQSISGDGDDDDAIQTARWLYWCPNTHVQWNPSTSDASDNPGMLQVFKMPDVCVTAGLTLGFAVGTNEENVPRYSHTAIYWEITVHHLSNATSNNTRSQAMESFNDIHDCGLYPSSQCAVFVVDPRVSAFRSRTMTSAGMHNIETKGAPSLESDEEYMLFSDKLWEHTIEDHFGILTEQAKEAAKFMTANYLDTVRDNLKGQCTHGHSCKVSSMEKLQRTIDILEEEAGGFVVH</sequence>
<gene>
    <name evidence="3" type="ORF">ACHAWU_001334</name>
</gene>
<evidence type="ECO:0000256" key="2">
    <source>
        <dbReference type="SAM" id="Phobius"/>
    </source>
</evidence>
<dbReference type="EMBL" id="JALLBG020000311">
    <property type="protein sequence ID" value="KAL3756357.1"/>
    <property type="molecule type" value="Genomic_DNA"/>
</dbReference>
<keyword evidence="4" id="KW-1185">Reference proteome</keyword>
<dbReference type="AlphaFoldDB" id="A0ABD3LY89"/>
<reference evidence="3 4" key="1">
    <citation type="submission" date="2024-10" db="EMBL/GenBank/DDBJ databases">
        <title>Updated reference genomes for cyclostephanoid diatoms.</title>
        <authorList>
            <person name="Roberts W.R."/>
            <person name="Alverson A.J."/>
        </authorList>
    </citation>
    <scope>NUCLEOTIDE SEQUENCE [LARGE SCALE GENOMIC DNA]</scope>
    <source>
        <strain evidence="3 4">AJA232-27</strain>
    </source>
</reference>
<comment type="caution">
    <text evidence="3">The sequence shown here is derived from an EMBL/GenBank/DDBJ whole genome shotgun (WGS) entry which is preliminary data.</text>
</comment>
<keyword evidence="2" id="KW-0812">Transmembrane</keyword>